<evidence type="ECO:0000256" key="2">
    <source>
        <dbReference type="SAM" id="Coils"/>
    </source>
</evidence>
<protein>
    <submittedName>
        <fullName evidence="3">RidA family protein</fullName>
        <ecNumber evidence="3">3.5.-.-</ecNumber>
    </submittedName>
</protein>
<dbReference type="Gene3D" id="3.30.1330.40">
    <property type="entry name" value="RutC-like"/>
    <property type="match status" value="1"/>
</dbReference>
<keyword evidence="4" id="KW-1185">Reference proteome</keyword>
<dbReference type="CDD" id="cd00448">
    <property type="entry name" value="YjgF_YER057c_UK114_family"/>
    <property type="match status" value="1"/>
</dbReference>
<dbReference type="EC" id="3.5.-.-" evidence="3"/>
<evidence type="ECO:0000256" key="1">
    <source>
        <dbReference type="ARBA" id="ARBA00010552"/>
    </source>
</evidence>
<dbReference type="GO" id="GO:0016787">
    <property type="term" value="F:hydrolase activity"/>
    <property type="evidence" value="ECO:0007669"/>
    <property type="project" value="UniProtKB-KW"/>
</dbReference>
<dbReference type="EMBL" id="JBHLVF010000041">
    <property type="protein sequence ID" value="MFC0394270.1"/>
    <property type="molecule type" value="Genomic_DNA"/>
</dbReference>
<sequence>MMKEYIKSDFPLAYSDAVVIDKTIFVAGQGPDSLEVTVEEQIRQTIRNLEKVLSKVEASLKDLVKVTVILNYDKITPQMFEEVYKDILTEPYPARTIIKSDIGFNVQIDAIAVKEKS</sequence>
<evidence type="ECO:0000313" key="4">
    <source>
        <dbReference type="Proteomes" id="UP001589818"/>
    </source>
</evidence>
<evidence type="ECO:0000313" key="3">
    <source>
        <dbReference type="EMBL" id="MFC0394270.1"/>
    </source>
</evidence>
<dbReference type="SUPFAM" id="SSF55298">
    <property type="entry name" value="YjgF-like"/>
    <property type="match status" value="1"/>
</dbReference>
<keyword evidence="3" id="KW-0378">Hydrolase</keyword>
<comment type="similarity">
    <text evidence="1">Belongs to the RutC family.</text>
</comment>
<dbReference type="InterPro" id="IPR006175">
    <property type="entry name" value="YjgF/YER057c/UK114"/>
</dbReference>
<proteinExistence type="inferred from homology"/>
<comment type="caution">
    <text evidence="3">The sequence shown here is derived from an EMBL/GenBank/DDBJ whole genome shotgun (WGS) entry which is preliminary data.</text>
</comment>
<accession>A0ABV6JHG9</accession>
<dbReference type="PANTHER" id="PTHR11803:SF58">
    <property type="entry name" value="PROTEIN HMF1-RELATED"/>
    <property type="match status" value="1"/>
</dbReference>
<dbReference type="RefSeq" id="WP_204815427.1">
    <property type="nucleotide sequence ID" value="NZ_JANHOF010000001.1"/>
</dbReference>
<dbReference type="PANTHER" id="PTHR11803">
    <property type="entry name" value="2-IMINOBUTANOATE/2-IMINOPROPANOATE DEAMINASE RIDA"/>
    <property type="match status" value="1"/>
</dbReference>
<dbReference type="InterPro" id="IPR035959">
    <property type="entry name" value="RutC-like_sf"/>
</dbReference>
<organism evidence="3 4">
    <name type="scientific">Paenibacillus mendelii</name>
    <dbReference type="NCBI Taxonomy" id="206163"/>
    <lineage>
        <taxon>Bacteria</taxon>
        <taxon>Bacillati</taxon>
        <taxon>Bacillota</taxon>
        <taxon>Bacilli</taxon>
        <taxon>Bacillales</taxon>
        <taxon>Paenibacillaceae</taxon>
        <taxon>Paenibacillus</taxon>
    </lineage>
</organism>
<feature type="coiled-coil region" evidence="2">
    <location>
        <begin position="39"/>
        <end position="66"/>
    </location>
</feature>
<gene>
    <name evidence="3" type="ORF">ACFFJ8_23265</name>
</gene>
<keyword evidence="2" id="KW-0175">Coiled coil</keyword>
<name>A0ABV6JHG9_9BACL</name>
<dbReference type="Proteomes" id="UP001589818">
    <property type="component" value="Unassembled WGS sequence"/>
</dbReference>
<reference evidence="3 4" key="1">
    <citation type="submission" date="2024-09" db="EMBL/GenBank/DDBJ databases">
        <authorList>
            <person name="Sun Q."/>
            <person name="Mori K."/>
        </authorList>
    </citation>
    <scope>NUCLEOTIDE SEQUENCE [LARGE SCALE GENOMIC DNA]</scope>
    <source>
        <strain evidence="3 4">CCM 4839</strain>
    </source>
</reference>
<dbReference type="Pfam" id="PF01042">
    <property type="entry name" value="Ribonuc_L-PSP"/>
    <property type="match status" value="1"/>
</dbReference>